<evidence type="ECO:0000313" key="1">
    <source>
        <dbReference type="EMBL" id="CAH1102356.1"/>
    </source>
</evidence>
<dbReference type="EMBL" id="OV651824">
    <property type="protein sequence ID" value="CAH1102356.1"/>
    <property type="molecule type" value="Genomic_DNA"/>
</dbReference>
<dbReference type="Proteomes" id="UP001153636">
    <property type="component" value="Chromosome 12"/>
</dbReference>
<sequence length="55" mass="5992">MLLRSLNATSPKGLATLCASWGSSSCAVNKNLSIKPKVERFLFTAHDDDRNITVL</sequence>
<gene>
    <name evidence="1" type="ORF">PSYICH_LOCUS3481</name>
</gene>
<proteinExistence type="predicted"/>
<keyword evidence="2" id="KW-1185">Reference proteome</keyword>
<reference evidence="1" key="1">
    <citation type="submission" date="2022-01" db="EMBL/GenBank/DDBJ databases">
        <authorList>
            <person name="King R."/>
        </authorList>
    </citation>
    <scope>NUCLEOTIDE SEQUENCE</scope>
</reference>
<evidence type="ECO:0000313" key="2">
    <source>
        <dbReference type="Proteomes" id="UP001153636"/>
    </source>
</evidence>
<dbReference type="PROSITE" id="PS51257">
    <property type="entry name" value="PROKAR_LIPOPROTEIN"/>
    <property type="match status" value="1"/>
</dbReference>
<accession>A0A9P0CQG0</accession>
<name>A0A9P0CQG0_9CUCU</name>
<dbReference type="AlphaFoldDB" id="A0A9P0CQG0"/>
<organism evidence="1 2">
    <name type="scientific">Psylliodes chrysocephalus</name>
    <dbReference type="NCBI Taxonomy" id="3402493"/>
    <lineage>
        <taxon>Eukaryota</taxon>
        <taxon>Metazoa</taxon>
        <taxon>Ecdysozoa</taxon>
        <taxon>Arthropoda</taxon>
        <taxon>Hexapoda</taxon>
        <taxon>Insecta</taxon>
        <taxon>Pterygota</taxon>
        <taxon>Neoptera</taxon>
        <taxon>Endopterygota</taxon>
        <taxon>Coleoptera</taxon>
        <taxon>Polyphaga</taxon>
        <taxon>Cucujiformia</taxon>
        <taxon>Chrysomeloidea</taxon>
        <taxon>Chrysomelidae</taxon>
        <taxon>Galerucinae</taxon>
        <taxon>Alticini</taxon>
        <taxon>Psylliodes</taxon>
    </lineage>
</organism>
<protein>
    <submittedName>
        <fullName evidence="1">Uncharacterized protein</fullName>
    </submittedName>
</protein>